<gene>
    <name evidence="3" type="ORF">DSTB1V02_LOCUS10523</name>
</gene>
<dbReference type="EMBL" id="CAJPEV010003056">
    <property type="protein sequence ID" value="CAG0898782.1"/>
    <property type="molecule type" value="Genomic_DNA"/>
</dbReference>
<proteinExistence type="predicted"/>
<feature type="transmembrane region" description="Helical" evidence="2">
    <location>
        <begin position="39"/>
        <end position="60"/>
    </location>
</feature>
<organism evidence="3">
    <name type="scientific">Darwinula stevensoni</name>
    <dbReference type="NCBI Taxonomy" id="69355"/>
    <lineage>
        <taxon>Eukaryota</taxon>
        <taxon>Metazoa</taxon>
        <taxon>Ecdysozoa</taxon>
        <taxon>Arthropoda</taxon>
        <taxon>Crustacea</taxon>
        <taxon>Oligostraca</taxon>
        <taxon>Ostracoda</taxon>
        <taxon>Podocopa</taxon>
        <taxon>Podocopida</taxon>
        <taxon>Darwinulocopina</taxon>
        <taxon>Darwinuloidea</taxon>
        <taxon>Darwinulidae</taxon>
        <taxon>Darwinula</taxon>
    </lineage>
</organism>
<keyword evidence="4" id="KW-1185">Reference proteome</keyword>
<feature type="compositionally biased region" description="Basic and acidic residues" evidence="1">
    <location>
        <begin position="102"/>
        <end position="112"/>
    </location>
</feature>
<name>A0A7R9AAU8_9CRUS</name>
<keyword evidence="2" id="KW-0812">Transmembrane</keyword>
<evidence type="ECO:0000256" key="1">
    <source>
        <dbReference type="SAM" id="MobiDB-lite"/>
    </source>
</evidence>
<evidence type="ECO:0000256" key="2">
    <source>
        <dbReference type="SAM" id="Phobius"/>
    </source>
</evidence>
<feature type="region of interest" description="Disordered" evidence="1">
    <location>
        <begin position="68"/>
        <end position="158"/>
    </location>
</feature>
<dbReference type="Proteomes" id="UP000677054">
    <property type="component" value="Unassembled WGS sequence"/>
</dbReference>
<evidence type="ECO:0000313" key="3">
    <source>
        <dbReference type="EMBL" id="CAD7250754.1"/>
    </source>
</evidence>
<accession>A0A7R9AAU8</accession>
<reference evidence="3" key="1">
    <citation type="submission" date="2020-11" db="EMBL/GenBank/DDBJ databases">
        <authorList>
            <person name="Tran Van P."/>
        </authorList>
    </citation>
    <scope>NUCLEOTIDE SEQUENCE</scope>
</reference>
<feature type="region of interest" description="Disordered" evidence="1">
    <location>
        <begin position="177"/>
        <end position="229"/>
    </location>
</feature>
<feature type="compositionally biased region" description="Basic and acidic residues" evidence="1">
    <location>
        <begin position="210"/>
        <end position="229"/>
    </location>
</feature>
<dbReference type="AlphaFoldDB" id="A0A7R9AAU8"/>
<keyword evidence="2" id="KW-0472">Membrane</keyword>
<keyword evidence="2" id="KW-1133">Transmembrane helix</keyword>
<evidence type="ECO:0000313" key="4">
    <source>
        <dbReference type="Proteomes" id="UP000677054"/>
    </source>
</evidence>
<sequence>MKPVNIQWDPPGLHRMILTGLGDERTEESEDMNHTESNVAAWMLGTLMVVLVSLSIFFIYRKRQRREEVARGGRGAKRAKVPEEGWDDEDGEHAIYTGPPPDLKKPQLDHPFKKSQYSPLPREPPQLTDETSLNGGDSEKPSVTGKGSQSELEWDNQELNAPVSHHSLVRAVILSPAPPHSEFPMRIARTPQGNLVTRDEDSEDDEVFEGDNRGTLRMDEMQSRRQFED</sequence>
<feature type="compositionally biased region" description="Acidic residues" evidence="1">
    <location>
        <begin position="200"/>
        <end position="209"/>
    </location>
</feature>
<protein>
    <submittedName>
        <fullName evidence="3">Uncharacterized protein</fullName>
    </submittedName>
</protein>
<dbReference type="EMBL" id="LR902573">
    <property type="protein sequence ID" value="CAD7250754.1"/>
    <property type="molecule type" value="Genomic_DNA"/>
</dbReference>